<comment type="caution">
    <text evidence="1">The sequence shown here is derived from an EMBL/GenBank/DDBJ whole genome shotgun (WGS) entry which is preliminary data.</text>
</comment>
<dbReference type="Proteomes" id="UP001314170">
    <property type="component" value="Unassembled WGS sequence"/>
</dbReference>
<organism evidence="1 2">
    <name type="scientific">Dovyalis caffra</name>
    <dbReference type="NCBI Taxonomy" id="77055"/>
    <lineage>
        <taxon>Eukaryota</taxon>
        <taxon>Viridiplantae</taxon>
        <taxon>Streptophyta</taxon>
        <taxon>Embryophyta</taxon>
        <taxon>Tracheophyta</taxon>
        <taxon>Spermatophyta</taxon>
        <taxon>Magnoliopsida</taxon>
        <taxon>eudicotyledons</taxon>
        <taxon>Gunneridae</taxon>
        <taxon>Pentapetalae</taxon>
        <taxon>rosids</taxon>
        <taxon>fabids</taxon>
        <taxon>Malpighiales</taxon>
        <taxon>Salicaceae</taxon>
        <taxon>Flacourtieae</taxon>
        <taxon>Dovyalis</taxon>
    </lineage>
</organism>
<sequence length="83" mass="9642">MQIETFDDADDDDFVGCTRTVGFDKGVPWEEEEESKRESFGHFVEKEVRVVTTVAMMSRLTVFSGFRPTWSGVERSEEESEYF</sequence>
<dbReference type="AlphaFoldDB" id="A0AAV1RRH0"/>
<gene>
    <name evidence="1" type="ORF">DCAF_LOCUS13422</name>
</gene>
<evidence type="ECO:0000313" key="1">
    <source>
        <dbReference type="EMBL" id="CAK7338376.1"/>
    </source>
</evidence>
<proteinExistence type="predicted"/>
<evidence type="ECO:0000313" key="2">
    <source>
        <dbReference type="Proteomes" id="UP001314170"/>
    </source>
</evidence>
<dbReference type="EMBL" id="CAWUPB010001116">
    <property type="protein sequence ID" value="CAK7338376.1"/>
    <property type="molecule type" value="Genomic_DNA"/>
</dbReference>
<reference evidence="1 2" key="1">
    <citation type="submission" date="2024-01" db="EMBL/GenBank/DDBJ databases">
        <authorList>
            <person name="Waweru B."/>
        </authorList>
    </citation>
    <scope>NUCLEOTIDE SEQUENCE [LARGE SCALE GENOMIC DNA]</scope>
</reference>
<keyword evidence="2" id="KW-1185">Reference proteome</keyword>
<accession>A0AAV1RRH0</accession>
<protein>
    <submittedName>
        <fullName evidence="1">Uncharacterized protein</fullName>
    </submittedName>
</protein>
<name>A0AAV1RRH0_9ROSI</name>